<dbReference type="AlphaFoldDB" id="A0A1I5LZ91"/>
<dbReference type="SUPFAM" id="SSF46689">
    <property type="entry name" value="Homeodomain-like"/>
    <property type="match status" value="1"/>
</dbReference>
<keyword evidence="3" id="KW-0804">Transcription</keyword>
<reference evidence="6 7" key="1">
    <citation type="submission" date="2016-10" db="EMBL/GenBank/DDBJ databases">
        <authorList>
            <person name="de Groot N.N."/>
        </authorList>
    </citation>
    <scope>NUCLEOTIDE SEQUENCE [LARGE SCALE GENOMIC DNA]</scope>
    <source>
        <strain evidence="6 7">DSM 15893</strain>
    </source>
</reference>
<dbReference type="OrthoDB" id="6252225at2"/>
<evidence type="ECO:0000313" key="7">
    <source>
        <dbReference type="Proteomes" id="UP000182692"/>
    </source>
</evidence>
<dbReference type="InterPro" id="IPR009057">
    <property type="entry name" value="Homeodomain-like_sf"/>
</dbReference>
<dbReference type="Proteomes" id="UP000182692">
    <property type="component" value="Unassembled WGS sequence"/>
</dbReference>
<dbReference type="GeneID" id="35872279"/>
<evidence type="ECO:0000256" key="2">
    <source>
        <dbReference type="ARBA" id="ARBA00023125"/>
    </source>
</evidence>
<sequence length="354" mass="40514">MIDITFCRMAYIKPLINGVMQVYRLNISQIGIPHSLYADDMALIPHSEINRWLRTIVTLTGDRHFPFRITEFLDVANINVCANWLTSAPDLSITFRRINYGMSCFHSSGHYVGRQSGHILKWCYHNAFTEDVTDIDALRVAIMFTQVLRHFSSPAVDTSNDDTPHGFQQQGKRKTSPYSPLMVRLAGTNIDVEEAEAWFGCQVIAGCEQTEVWFDTKLLLLEHTTSIEKNREAILSLNELDELVNMPQRDDPTKALYEVVNYARYYGMPTVEHIANLLALSPQQLQRRLQKLGFSFTSILAYVLNNIAVRYLLKGYAPDDIAQLLGYTNPQSFIKAFKRVRGCTPNEYLRHLNL</sequence>
<accession>A0A1I5LZ91</accession>
<dbReference type="PANTHER" id="PTHR47894">
    <property type="entry name" value="HTH-TYPE TRANSCRIPTIONAL REGULATOR GADX"/>
    <property type="match status" value="1"/>
</dbReference>
<dbReference type="STRING" id="1121869.SAMN03084138_01128"/>
<dbReference type="GO" id="GO:0000976">
    <property type="term" value="F:transcription cis-regulatory region binding"/>
    <property type="evidence" value="ECO:0007669"/>
    <property type="project" value="TreeGrafter"/>
</dbReference>
<dbReference type="PANTHER" id="PTHR47894:SF4">
    <property type="entry name" value="HTH-TYPE TRANSCRIPTIONAL REGULATOR GADX"/>
    <property type="match status" value="1"/>
</dbReference>
<gene>
    <name evidence="6" type="ORF">SAMN03084138_01128</name>
</gene>
<keyword evidence="1" id="KW-0805">Transcription regulation</keyword>
<dbReference type="Pfam" id="PF12833">
    <property type="entry name" value="HTH_18"/>
    <property type="match status" value="1"/>
</dbReference>
<protein>
    <submittedName>
        <fullName evidence="6">AraC-type DNA-binding protein</fullName>
    </submittedName>
</protein>
<evidence type="ECO:0000259" key="5">
    <source>
        <dbReference type="PROSITE" id="PS01124"/>
    </source>
</evidence>
<proteinExistence type="predicted"/>
<feature type="domain" description="HTH araC/xylS-type" evidence="5">
    <location>
        <begin position="270"/>
        <end position="351"/>
    </location>
</feature>
<evidence type="ECO:0000256" key="3">
    <source>
        <dbReference type="ARBA" id="ARBA00023163"/>
    </source>
</evidence>
<dbReference type="GO" id="GO:0003700">
    <property type="term" value="F:DNA-binding transcription factor activity"/>
    <property type="evidence" value="ECO:0007669"/>
    <property type="project" value="InterPro"/>
</dbReference>
<feature type="region of interest" description="Disordered" evidence="4">
    <location>
        <begin position="155"/>
        <end position="175"/>
    </location>
</feature>
<dbReference type="RefSeq" id="WP_074925657.1">
    <property type="nucleotide sequence ID" value="NZ_FOWR01000006.1"/>
</dbReference>
<evidence type="ECO:0000256" key="1">
    <source>
        <dbReference type="ARBA" id="ARBA00023015"/>
    </source>
</evidence>
<organism evidence="6 7">
    <name type="scientific">Enterovibrio norvegicus DSM 15893</name>
    <dbReference type="NCBI Taxonomy" id="1121869"/>
    <lineage>
        <taxon>Bacteria</taxon>
        <taxon>Pseudomonadati</taxon>
        <taxon>Pseudomonadota</taxon>
        <taxon>Gammaproteobacteria</taxon>
        <taxon>Vibrionales</taxon>
        <taxon>Vibrionaceae</taxon>
        <taxon>Enterovibrio</taxon>
    </lineage>
</organism>
<dbReference type="SMART" id="SM00342">
    <property type="entry name" value="HTH_ARAC"/>
    <property type="match status" value="1"/>
</dbReference>
<dbReference type="GO" id="GO:0005829">
    <property type="term" value="C:cytosol"/>
    <property type="evidence" value="ECO:0007669"/>
    <property type="project" value="TreeGrafter"/>
</dbReference>
<evidence type="ECO:0000256" key="4">
    <source>
        <dbReference type="SAM" id="MobiDB-lite"/>
    </source>
</evidence>
<evidence type="ECO:0000313" key="6">
    <source>
        <dbReference type="EMBL" id="SFP02076.1"/>
    </source>
</evidence>
<name>A0A1I5LZ91_9GAMM</name>
<keyword evidence="2 6" id="KW-0238">DNA-binding</keyword>
<dbReference type="EMBL" id="FOWR01000006">
    <property type="protein sequence ID" value="SFP02076.1"/>
    <property type="molecule type" value="Genomic_DNA"/>
</dbReference>
<dbReference type="InterPro" id="IPR018060">
    <property type="entry name" value="HTH_AraC"/>
</dbReference>
<dbReference type="PROSITE" id="PS01124">
    <property type="entry name" value="HTH_ARAC_FAMILY_2"/>
    <property type="match status" value="1"/>
</dbReference>
<dbReference type="Gene3D" id="1.10.10.60">
    <property type="entry name" value="Homeodomain-like"/>
    <property type="match status" value="1"/>
</dbReference>